<dbReference type="EMBL" id="BPLR01006579">
    <property type="protein sequence ID" value="GIY10918.1"/>
    <property type="molecule type" value="Genomic_DNA"/>
</dbReference>
<name>A0AAV4QML5_CAEEX</name>
<proteinExistence type="predicted"/>
<gene>
    <name evidence="1" type="ORF">CEXT_12311</name>
</gene>
<dbReference type="Proteomes" id="UP001054945">
    <property type="component" value="Unassembled WGS sequence"/>
</dbReference>
<evidence type="ECO:0000313" key="2">
    <source>
        <dbReference type="Proteomes" id="UP001054945"/>
    </source>
</evidence>
<comment type="caution">
    <text evidence="1">The sequence shown here is derived from an EMBL/GenBank/DDBJ whole genome shotgun (WGS) entry which is preliminary data.</text>
</comment>
<sequence>MKPPVWQVIPKSEPLDTNNCIRAKKLHQATGITNAITVSDVTKALLKMEHHVANNRRLKGSFNKKLAKRPISETQIDFARVKTFFPLSPFRGGIFTPRFKGNHSWGHLTATYVIPGGKCFISFSRGDRYIRKACSAADNKNRLFPRGPASLSLPSPTFVPPIKDLAASEGRKIMEGGKKKGENIINLSLM</sequence>
<keyword evidence="2" id="KW-1185">Reference proteome</keyword>
<evidence type="ECO:0000313" key="1">
    <source>
        <dbReference type="EMBL" id="GIY10918.1"/>
    </source>
</evidence>
<reference evidence="1 2" key="1">
    <citation type="submission" date="2021-06" db="EMBL/GenBank/DDBJ databases">
        <title>Caerostris extrusa draft genome.</title>
        <authorList>
            <person name="Kono N."/>
            <person name="Arakawa K."/>
        </authorList>
    </citation>
    <scope>NUCLEOTIDE SEQUENCE [LARGE SCALE GENOMIC DNA]</scope>
</reference>
<protein>
    <submittedName>
        <fullName evidence="1">Uncharacterized protein</fullName>
    </submittedName>
</protein>
<organism evidence="1 2">
    <name type="scientific">Caerostris extrusa</name>
    <name type="common">Bark spider</name>
    <name type="synonym">Caerostris bankana</name>
    <dbReference type="NCBI Taxonomy" id="172846"/>
    <lineage>
        <taxon>Eukaryota</taxon>
        <taxon>Metazoa</taxon>
        <taxon>Ecdysozoa</taxon>
        <taxon>Arthropoda</taxon>
        <taxon>Chelicerata</taxon>
        <taxon>Arachnida</taxon>
        <taxon>Araneae</taxon>
        <taxon>Araneomorphae</taxon>
        <taxon>Entelegynae</taxon>
        <taxon>Araneoidea</taxon>
        <taxon>Araneidae</taxon>
        <taxon>Caerostris</taxon>
    </lineage>
</organism>
<accession>A0AAV4QML5</accession>
<dbReference type="AlphaFoldDB" id="A0AAV4QML5"/>